<keyword evidence="2" id="KW-0812">Transmembrane</keyword>
<dbReference type="Proteomes" id="UP001072034">
    <property type="component" value="Unassembled WGS sequence"/>
</dbReference>
<feature type="compositionally biased region" description="Low complexity" evidence="1">
    <location>
        <begin position="142"/>
        <end position="156"/>
    </location>
</feature>
<sequence length="419" mass="43259">MSTAAPIVHSVAAPDLRIGPAGWDGRALVAEAAAGENGSIYCLGPLETLVLDALRRPGTAEQVQDRVQDGSGVRVPLATVGGLIDAFTLRGLVESPLQETAPRPRADERAGDPARRRSRPAVPRPRAGDRTAGARAGDRTADAQAGAPSPSPRSGPTDSMATKPSPAPSPSPRSGALTGVSRAAWAVARTPVLPVLAVMGLLLAGLTLVRTATRWTEVSAAAGGLTALPLPRILLVVLGVVVWHMVSQLGHELSHGMAFVRLGGGRRPVLSLTSLGPIPMPSTRLDGLGLVPARWRGLVIVAAGPLFTLALAAIPATVAVRAPAGDVAATWGAISLLIDLTIVILSLAPFPNTDMTRGLEILTATRQLPIASARFRRGGRVPDSLPPATRLAVRTYPLLLVPAVSAVLAWATCLLMSLI</sequence>
<comment type="caution">
    <text evidence="3">The sequence shown here is derived from an EMBL/GenBank/DDBJ whole genome shotgun (WGS) entry which is preliminary data.</text>
</comment>
<feature type="transmembrane region" description="Helical" evidence="2">
    <location>
        <begin position="191"/>
        <end position="209"/>
    </location>
</feature>
<feature type="transmembrane region" description="Helical" evidence="2">
    <location>
        <begin position="396"/>
        <end position="418"/>
    </location>
</feature>
<feature type="compositionally biased region" description="Low complexity" evidence="1">
    <location>
        <begin position="120"/>
        <end position="135"/>
    </location>
</feature>
<dbReference type="EMBL" id="JAPTMY010000011">
    <property type="protein sequence ID" value="MCZ0857729.1"/>
    <property type="molecule type" value="Genomic_DNA"/>
</dbReference>
<feature type="transmembrane region" description="Helical" evidence="2">
    <location>
        <begin position="221"/>
        <end position="246"/>
    </location>
</feature>
<feature type="transmembrane region" description="Helical" evidence="2">
    <location>
        <begin position="298"/>
        <end position="320"/>
    </location>
</feature>
<evidence type="ECO:0000256" key="1">
    <source>
        <dbReference type="SAM" id="MobiDB-lite"/>
    </source>
</evidence>
<keyword evidence="4" id="KW-1185">Reference proteome</keyword>
<accession>A0ABT4I7K8</accession>
<feature type="transmembrane region" description="Helical" evidence="2">
    <location>
        <begin position="327"/>
        <end position="350"/>
    </location>
</feature>
<evidence type="ECO:0000313" key="4">
    <source>
        <dbReference type="Proteomes" id="UP001072034"/>
    </source>
</evidence>
<evidence type="ECO:0008006" key="5">
    <source>
        <dbReference type="Google" id="ProtNLM"/>
    </source>
</evidence>
<evidence type="ECO:0000256" key="2">
    <source>
        <dbReference type="SAM" id="Phobius"/>
    </source>
</evidence>
<protein>
    <recommendedName>
        <fullName evidence="5">Peptidase M50</fullName>
    </recommendedName>
</protein>
<evidence type="ECO:0000313" key="3">
    <source>
        <dbReference type="EMBL" id="MCZ0857729.1"/>
    </source>
</evidence>
<feature type="compositionally biased region" description="Basic and acidic residues" evidence="1">
    <location>
        <begin position="102"/>
        <end position="115"/>
    </location>
</feature>
<reference evidence="3" key="1">
    <citation type="submission" date="2022-10" db="EMBL/GenBank/DDBJ databases">
        <title>Genome sequence of Actinomyces israelii ATCC 10048.</title>
        <authorList>
            <person name="Watt R.M."/>
            <person name="Tong W.M."/>
        </authorList>
    </citation>
    <scope>NUCLEOTIDE SEQUENCE</scope>
    <source>
        <strain evidence="3">ATCC 10048</strain>
    </source>
</reference>
<name>A0ABT4I7K8_9ACTO</name>
<organism evidence="3 4">
    <name type="scientific">Actinomyces israelii</name>
    <dbReference type="NCBI Taxonomy" id="1659"/>
    <lineage>
        <taxon>Bacteria</taxon>
        <taxon>Bacillati</taxon>
        <taxon>Actinomycetota</taxon>
        <taxon>Actinomycetes</taxon>
        <taxon>Actinomycetales</taxon>
        <taxon>Actinomycetaceae</taxon>
        <taxon>Actinomyces</taxon>
    </lineage>
</organism>
<dbReference type="RefSeq" id="WP_268917263.1">
    <property type="nucleotide sequence ID" value="NZ_CP124548.1"/>
</dbReference>
<gene>
    <name evidence="3" type="ORF">OHJ16_06690</name>
</gene>
<proteinExistence type="predicted"/>
<keyword evidence="2" id="KW-1133">Transmembrane helix</keyword>
<feature type="region of interest" description="Disordered" evidence="1">
    <location>
        <begin position="95"/>
        <end position="177"/>
    </location>
</feature>
<keyword evidence="2" id="KW-0472">Membrane</keyword>